<feature type="compositionally biased region" description="Low complexity" evidence="1">
    <location>
        <begin position="97"/>
        <end position="107"/>
    </location>
</feature>
<dbReference type="EMBL" id="CM008046">
    <property type="protein sequence ID" value="PAN07154.1"/>
    <property type="molecule type" value="Genomic_DNA"/>
</dbReference>
<name>A0A2S3GRI0_9POAL</name>
<dbReference type="Proteomes" id="UP000243499">
    <property type="component" value="Chromosome 1"/>
</dbReference>
<protein>
    <submittedName>
        <fullName evidence="2">Uncharacterized protein</fullName>
    </submittedName>
</protein>
<evidence type="ECO:0000256" key="1">
    <source>
        <dbReference type="SAM" id="MobiDB-lite"/>
    </source>
</evidence>
<feature type="region of interest" description="Disordered" evidence="1">
    <location>
        <begin position="94"/>
        <end position="119"/>
    </location>
</feature>
<feature type="region of interest" description="Disordered" evidence="1">
    <location>
        <begin position="34"/>
        <end position="72"/>
    </location>
</feature>
<organism evidence="2">
    <name type="scientific">Panicum hallii</name>
    <dbReference type="NCBI Taxonomy" id="206008"/>
    <lineage>
        <taxon>Eukaryota</taxon>
        <taxon>Viridiplantae</taxon>
        <taxon>Streptophyta</taxon>
        <taxon>Embryophyta</taxon>
        <taxon>Tracheophyta</taxon>
        <taxon>Spermatophyta</taxon>
        <taxon>Magnoliopsida</taxon>
        <taxon>Liliopsida</taxon>
        <taxon>Poales</taxon>
        <taxon>Poaceae</taxon>
        <taxon>PACMAD clade</taxon>
        <taxon>Panicoideae</taxon>
        <taxon>Panicodae</taxon>
        <taxon>Paniceae</taxon>
        <taxon>Panicinae</taxon>
        <taxon>Panicum</taxon>
        <taxon>Panicum sect. Panicum</taxon>
    </lineage>
</organism>
<feature type="compositionally biased region" description="Basic residues" evidence="1">
    <location>
        <begin position="43"/>
        <end position="53"/>
    </location>
</feature>
<sequence length="119" mass="13158">MSSMPLDDEYEKRRAKAYQDYDIICKQFPVLLEKMDALDPPKKRTRRSAKKRKTEAEKKPDDDPPPALTPEIRARYKELAVVIKGYLQELGDDVDGEAAAGGSTGQAAPPPPTAAGDEQ</sequence>
<evidence type="ECO:0000313" key="2">
    <source>
        <dbReference type="EMBL" id="PAN07154.1"/>
    </source>
</evidence>
<accession>A0A2S3GRI0</accession>
<proteinExistence type="predicted"/>
<dbReference type="Gramene" id="PAN07154">
    <property type="protein sequence ID" value="PAN07154"/>
    <property type="gene ID" value="PAHAL_1G315000"/>
</dbReference>
<reference evidence="2" key="1">
    <citation type="submission" date="2018-04" db="EMBL/GenBank/DDBJ databases">
        <title>WGS assembly of Panicum hallii.</title>
        <authorList>
            <person name="Lovell J."/>
            <person name="Jenkins J."/>
            <person name="Lowry D."/>
            <person name="Mamidi S."/>
            <person name="Sreedasyam A."/>
            <person name="Weng X."/>
            <person name="Barry K."/>
            <person name="Bonette J."/>
            <person name="Campitelli B."/>
            <person name="Daum C."/>
            <person name="Gordon S."/>
            <person name="Gould B."/>
            <person name="Lipzen A."/>
            <person name="Macqueen A."/>
            <person name="Palacio-Mejia J."/>
            <person name="Plott C."/>
            <person name="Shakirov E."/>
            <person name="Shu S."/>
            <person name="Yoshinaga Y."/>
            <person name="Zane M."/>
            <person name="Rokhsar D."/>
            <person name="Grimwood J."/>
            <person name="Schmutz J."/>
            <person name="Juenger T."/>
        </authorList>
    </citation>
    <scope>NUCLEOTIDE SEQUENCE [LARGE SCALE GENOMIC DNA]</scope>
    <source>
        <strain evidence="2">FIL2</strain>
    </source>
</reference>
<dbReference type="AlphaFoldDB" id="A0A2S3GRI0"/>
<gene>
    <name evidence="2" type="ORF">PAHAL_1G315000</name>
</gene>